<feature type="compositionally biased region" description="Pro residues" evidence="1">
    <location>
        <begin position="36"/>
        <end position="112"/>
    </location>
</feature>
<feature type="compositionally biased region" description="Pro residues" evidence="1">
    <location>
        <begin position="398"/>
        <end position="411"/>
    </location>
</feature>
<feature type="compositionally biased region" description="Low complexity" evidence="1">
    <location>
        <begin position="17"/>
        <end position="31"/>
    </location>
</feature>
<dbReference type="Proteomes" id="UP000650467">
    <property type="component" value="Unassembled WGS sequence"/>
</dbReference>
<comment type="caution">
    <text evidence="3">The sequence shown here is derived from an EMBL/GenBank/DDBJ whole genome shotgun (WGS) entry which is preliminary data.</text>
</comment>
<evidence type="ECO:0000256" key="1">
    <source>
        <dbReference type="SAM" id="MobiDB-lite"/>
    </source>
</evidence>
<dbReference type="GO" id="GO:0005884">
    <property type="term" value="C:actin filament"/>
    <property type="evidence" value="ECO:0007669"/>
    <property type="project" value="TreeGrafter"/>
</dbReference>
<feature type="region of interest" description="Disordered" evidence="1">
    <location>
        <begin position="1323"/>
        <end position="1350"/>
    </location>
</feature>
<gene>
    <name evidence="3" type="ORF">HXX76_008287</name>
</gene>
<evidence type="ECO:0000259" key="2">
    <source>
        <dbReference type="Pfam" id="PF12499"/>
    </source>
</evidence>
<keyword evidence="4" id="KW-1185">Reference proteome</keyword>
<feature type="region of interest" description="Disordered" evidence="1">
    <location>
        <begin position="1108"/>
        <end position="1146"/>
    </location>
</feature>
<organism evidence="3 4">
    <name type="scientific">Chlamydomonas incerta</name>
    <dbReference type="NCBI Taxonomy" id="51695"/>
    <lineage>
        <taxon>Eukaryota</taxon>
        <taxon>Viridiplantae</taxon>
        <taxon>Chlorophyta</taxon>
        <taxon>core chlorophytes</taxon>
        <taxon>Chlorophyceae</taxon>
        <taxon>CS clade</taxon>
        <taxon>Chlamydomonadales</taxon>
        <taxon>Chlamydomonadaceae</taxon>
        <taxon>Chlamydomonas</taxon>
    </lineage>
</organism>
<feature type="compositionally biased region" description="Pro residues" evidence="1">
    <location>
        <begin position="641"/>
        <end position="665"/>
    </location>
</feature>
<evidence type="ECO:0000313" key="4">
    <source>
        <dbReference type="Proteomes" id="UP000650467"/>
    </source>
</evidence>
<feature type="region of interest" description="Disordered" evidence="1">
    <location>
        <begin position="392"/>
        <end position="411"/>
    </location>
</feature>
<feature type="compositionally biased region" description="Pro residues" evidence="1">
    <location>
        <begin position="1325"/>
        <end position="1340"/>
    </location>
</feature>
<dbReference type="EMBL" id="JAEHOC010000018">
    <property type="protein sequence ID" value="KAG2433935.1"/>
    <property type="molecule type" value="Genomic_DNA"/>
</dbReference>
<dbReference type="GO" id="GO:0030041">
    <property type="term" value="P:actin filament polymerization"/>
    <property type="evidence" value="ECO:0007669"/>
    <property type="project" value="TreeGrafter"/>
</dbReference>
<protein>
    <recommendedName>
        <fullName evidence="2">Pherophorin domain-containing protein</fullName>
    </recommendedName>
</protein>
<dbReference type="InterPro" id="IPR051412">
    <property type="entry name" value="Formin_Homology_Diaphanous_sf"/>
</dbReference>
<feature type="region of interest" description="Disordered" evidence="1">
    <location>
        <begin position="17"/>
        <end position="171"/>
    </location>
</feature>
<dbReference type="Pfam" id="PF12499">
    <property type="entry name" value="DUF3707"/>
    <property type="match status" value="1"/>
</dbReference>
<sequence length="1529" mass="153503">MHDLALPTLAAAAVAAASAHSGNAAAAAAAAGYDESPPPPPPPPPPSPPPPSPPPPPPPPSPEPPSPPSPDPPNLNPRPPPSPPLPPVPPPSTPSPPSPPSPSPPLPLPPEFPALSTIQRPPRRPPSPAPPSPAPLRPVPPSPAPPLPPSPEPPSPAPPSPAPPSPSPTVVLADQPLTVACSCLDSTGGVGYVTTAADDPLVQTFAATYVPEATLASALPEATTAVVLSDVTYEVMTALEAEDALAAKTRGTLVARLRGRPTTATTVLLLPRSEVDVSALVFALTGVTVRCALVDAFSGDLLLPPGVTGTWANNIAVAAAAARVPDATAVETLSCSSNRFKATHVIEVDGRARPLAVRMTVPGGGSLRLVSFNLLNVAPGVVAGAVREGVDTSCAAPRPSPAPSAPPPPAAWTPGIDCSGVAYVAGSGDSVDVSGFVTAFFPEVVPTGSASLPADAVSLFLTDATLQAVLSDTGAAADARRRVMRSPNTATTVLLTRATATSLLTVLRLLTGVTVSCALVDAATGRQLNGAAPSWAAGGSGISLPAAATNLGVNAAAEAISCAAGAANDVAAVITSAQRVLQPDGNFTTVTLPIAVETRLATRGGILRLVPLSVVAAFGGDVWAQLIKGVTLRACPSASDPSPPRPPSPEPPRPRPPSPEPPSPAPVVAGSLQYLAGASCVGSVLLANAVSAPLESFIRTAFPGAATTEALPVSKDALLMPDAALRLVVATASASRTDDTLDQLISWGGAGRSLTLLLSPGAADSVKLLTALNGGVRLRCALVDAASGAFLQSQTPFDNNVNVTGAAVLDTAAGVPGVRCASPLSVASHVAAGTGAALVVKLPLASGLTVRVTSTTMVELAPADLAAAMLEETPACGPGGPSVAPPPPRPLIDIRARTGCVSYVLASNDDPGFADWATSTYDELPEASPAGAFDLSVQALVMSADGWDTCTRFMSREQRQALVTWAGLSGRTLTFALTTADTNPSQSLTRLAGGAELKCALVRASTGAAVVPRTLTWTANAVEMASANVLDAGVGGGVGISCAAPGAGGLTAVATHAVASGPGGALVPVVVEVALPLGGRLRLLPASLLETAATHVANRVALDAPSCLAVEPSKPPRPPSPAPPPLPAPGGVDGGPDIGGAPPACSSFSDGSGGGVTVFARNISDPAVRTILELAAFLPSVVTVDTVADIPASTTNLVIADSDLASLKNAQARTISRLANTPGRAVTLVVNEASSDAFVNAVLGRLDVAGVSCSQPPAAAAAANVTLTCQVPAGLDGSCQPDSFNLIVPLALPTGGTVRILPRAPIRNATAVAGRIVSGFTLLQPPSPAPPSPPFPSPRPPPRRVATPSQRRDACIAAFGPCDKGSGARKSAPYKLQDAPSFGNDKDGNHVVNFTMPIVTTTKNAESTYAVMFLTSHECVDSIIGGQVTEPVVKPMTMGHYNSIIIPGVNDFPDIQCAALKIARLVFTPEEAASGAAKITLRFSPTTKCPNLESICSGFAEEGRSCVYAITTSGYRNCPVSTINIDQGT</sequence>
<proteinExistence type="predicted"/>
<dbReference type="InterPro" id="IPR024616">
    <property type="entry name" value="Pherophorin"/>
</dbReference>
<dbReference type="PANTHER" id="PTHR45691">
    <property type="entry name" value="PROTEIN DIAPHANOUS"/>
    <property type="match status" value="1"/>
</dbReference>
<reference evidence="3" key="1">
    <citation type="journal article" date="2020" name="bioRxiv">
        <title>Comparative genomics of Chlamydomonas.</title>
        <authorList>
            <person name="Craig R.J."/>
            <person name="Hasan A.R."/>
            <person name="Ness R.W."/>
            <person name="Keightley P.D."/>
        </authorList>
    </citation>
    <scope>NUCLEOTIDE SEQUENCE</scope>
    <source>
        <strain evidence="3">SAG 7.73</strain>
    </source>
</reference>
<evidence type="ECO:0000313" key="3">
    <source>
        <dbReference type="EMBL" id="KAG2433935.1"/>
    </source>
</evidence>
<dbReference type="PRINTS" id="PR01217">
    <property type="entry name" value="PRICHEXTENSN"/>
</dbReference>
<feature type="region of interest" description="Disordered" evidence="1">
    <location>
        <begin position="635"/>
        <end position="665"/>
    </location>
</feature>
<feature type="domain" description="Pherophorin" evidence="2">
    <location>
        <begin position="1369"/>
        <end position="1518"/>
    </location>
</feature>
<dbReference type="OrthoDB" id="538856at2759"/>
<name>A0A835T7L7_CHLIN</name>
<accession>A0A835T7L7</accession>
<feature type="compositionally biased region" description="Pro residues" evidence="1">
    <location>
        <begin position="124"/>
        <end position="167"/>
    </location>
</feature>
<dbReference type="PANTHER" id="PTHR45691:SF6">
    <property type="entry name" value="PROTEIN DIAPHANOUS"/>
    <property type="match status" value="1"/>
</dbReference>
<feature type="compositionally biased region" description="Pro residues" evidence="1">
    <location>
        <begin position="1113"/>
        <end position="1128"/>
    </location>
</feature>